<dbReference type="RefSeq" id="WP_281896765.1">
    <property type="nucleotide sequence ID" value="NZ_BSDI01000014.1"/>
</dbReference>
<protein>
    <submittedName>
        <fullName evidence="4">Acyl-CoA synthetase</fullName>
    </submittedName>
</protein>
<dbReference type="InterPro" id="IPR050237">
    <property type="entry name" value="ATP-dep_AMP-bd_enzyme"/>
</dbReference>
<dbReference type="InterPro" id="IPR045851">
    <property type="entry name" value="AMP-bd_C_sf"/>
</dbReference>
<dbReference type="InterPro" id="IPR025110">
    <property type="entry name" value="AMP-bd_C"/>
</dbReference>
<evidence type="ECO:0000259" key="3">
    <source>
        <dbReference type="Pfam" id="PF13193"/>
    </source>
</evidence>
<dbReference type="PANTHER" id="PTHR43767:SF10">
    <property type="entry name" value="SURFACTIN SYNTHASE SUBUNIT 1"/>
    <property type="match status" value="1"/>
</dbReference>
<evidence type="ECO:0000313" key="5">
    <source>
        <dbReference type="Proteomes" id="UP001144280"/>
    </source>
</evidence>
<feature type="domain" description="AMP-dependent synthetase/ligase" evidence="2">
    <location>
        <begin position="31"/>
        <end position="368"/>
    </location>
</feature>
<keyword evidence="5" id="KW-1185">Reference proteome</keyword>
<dbReference type="PROSITE" id="PS00455">
    <property type="entry name" value="AMP_BINDING"/>
    <property type="match status" value="1"/>
</dbReference>
<sequence>MTQVDPLAPRRTATRLPPAARPPRTVPGFLAWRAALQPDHVAFEVSGGPTLTLAEWDAGASRVAAALRARGVRAGDRVALVFAAADWPWFAIAYCGVQRAGGVAVPLSDRLPAVQIGYALEQCAAVAVLHGGDTAPAGVPATAWTAPVPSLTAPSTDLEGAAEIRPGDLAQILYTSGTTGRPKGVTATHANLSMPAPVHPRRLRLAHSARFAHAFPIGTNAAQTMLFHALYARPGAVSLARVTPARFARLIETPGVGTVFLVPSVAIELLDSGALDGRDTSGIHLVGSTAAPLAPAIAMRLSRAFPHAAIVNYYTSTEAAPSEVSMVFDPARPDAIGRPADGTLMIADGDGNPLPAGTTGEVWLRSPHPRAYYADPDASAAAFRGEWVRMGDLGRLDAGGYLHLAGRGEDVVKTGAFKVSTVEVEAALHEHPHVAEVAVLGVPHNVLGCVLGAVVVPSPAAPAGEPTLPAVRRFLATRLADYQIPAHLAVRDSLPRNAGGKVLKRQLAGVFPGVTASGGQGSEGAP</sequence>
<dbReference type="InterPro" id="IPR000873">
    <property type="entry name" value="AMP-dep_synth/lig_dom"/>
</dbReference>
<name>A0ABQ5QU91_9ACTN</name>
<evidence type="ECO:0000313" key="4">
    <source>
        <dbReference type="EMBL" id="GLH98153.1"/>
    </source>
</evidence>
<evidence type="ECO:0000259" key="2">
    <source>
        <dbReference type="Pfam" id="PF00501"/>
    </source>
</evidence>
<feature type="domain" description="AMP-binding enzyme C-terminal" evidence="3">
    <location>
        <begin position="423"/>
        <end position="501"/>
    </location>
</feature>
<proteinExistence type="predicted"/>
<dbReference type="EMBL" id="BSDI01000014">
    <property type="protein sequence ID" value="GLH98153.1"/>
    <property type="molecule type" value="Genomic_DNA"/>
</dbReference>
<dbReference type="Proteomes" id="UP001144280">
    <property type="component" value="Unassembled WGS sequence"/>
</dbReference>
<accession>A0ABQ5QU91</accession>
<dbReference type="PANTHER" id="PTHR43767">
    <property type="entry name" value="LONG-CHAIN-FATTY-ACID--COA LIGASE"/>
    <property type="match status" value="1"/>
</dbReference>
<dbReference type="InterPro" id="IPR020845">
    <property type="entry name" value="AMP-binding_CS"/>
</dbReference>
<feature type="compositionally biased region" description="Low complexity" evidence="1">
    <location>
        <begin position="1"/>
        <end position="18"/>
    </location>
</feature>
<evidence type="ECO:0000256" key="1">
    <source>
        <dbReference type="SAM" id="MobiDB-lite"/>
    </source>
</evidence>
<organism evidence="4 5">
    <name type="scientific">Phytohabitans aurantiacus</name>
    <dbReference type="NCBI Taxonomy" id="3016789"/>
    <lineage>
        <taxon>Bacteria</taxon>
        <taxon>Bacillati</taxon>
        <taxon>Actinomycetota</taxon>
        <taxon>Actinomycetes</taxon>
        <taxon>Micromonosporales</taxon>
        <taxon>Micromonosporaceae</taxon>
    </lineage>
</organism>
<gene>
    <name evidence="4" type="ORF">Pa4123_34280</name>
</gene>
<reference evidence="4" key="1">
    <citation type="submission" date="2022-12" db="EMBL/GenBank/DDBJ databases">
        <title>New Phytohabitans aurantiacus sp. RD004123 nov., an actinomycete isolated from soil.</title>
        <authorList>
            <person name="Triningsih D.W."/>
            <person name="Harunari E."/>
            <person name="Igarashi Y."/>
        </authorList>
    </citation>
    <scope>NUCLEOTIDE SEQUENCE</scope>
    <source>
        <strain evidence="4">RD004123</strain>
    </source>
</reference>
<dbReference type="Pfam" id="PF00501">
    <property type="entry name" value="AMP-binding"/>
    <property type="match status" value="1"/>
</dbReference>
<dbReference type="Pfam" id="PF13193">
    <property type="entry name" value="AMP-binding_C"/>
    <property type="match status" value="1"/>
</dbReference>
<dbReference type="Gene3D" id="3.30.300.30">
    <property type="match status" value="1"/>
</dbReference>
<feature type="region of interest" description="Disordered" evidence="1">
    <location>
        <begin position="1"/>
        <end position="22"/>
    </location>
</feature>
<dbReference type="Gene3D" id="3.40.50.12780">
    <property type="entry name" value="N-terminal domain of ligase-like"/>
    <property type="match status" value="1"/>
</dbReference>
<dbReference type="InterPro" id="IPR042099">
    <property type="entry name" value="ANL_N_sf"/>
</dbReference>
<dbReference type="SUPFAM" id="SSF56801">
    <property type="entry name" value="Acetyl-CoA synthetase-like"/>
    <property type="match status" value="1"/>
</dbReference>
<comment type="caution">
    <text evidence="4">The sequence shown here is derived from an EMBL/GenBank/DDBJ whole genome shotgun (WGS) entry which is preliminary data.</text>
</comment>